<dbReference type="AlphaFoldDB" id="A0A846YFE6"/>
<comment type="caution">
    <text evidence="2">The sequence shown here is derived from an EMBL/GenBank/DDBJ whole genome shotgun (WGS) entry which is preliminary data.</text>
</comment>
<organism evidence="2 3">
    <name type="scientific">Nocardia flavorosea</name>
    <dbReference type="NCBI Taxonomy" id="53429"/>
    <lineage>
        <taxon>Bacteria</taxon>
        <taxon>Bacillati</taxon>
        <taxon>Actinomycetota</taxon>
        <taxon>Actinomycetes</taxon>
        <taxon>Mycobacteriales</taxon>
        <taxon>Nocardiaceae</taxon>
        <taxon>Nocardia</taxon>
    </lineage>
</organism>
<evidence type="ECO:0000256" key="1">
    <source>
        <dbReference type="SAM" id="Phobius"/>
    </source>
</evidence>
<keyword evidence="1" id="KW-1133">Transmembrane helix</keyword>
<dbReference type="InterPro" id="IPR045590">
    <property type="entry name" value="DUF6463"/>
</dbReference>
<keyword evidence="1" id="KW-0812">Transmembrane</keyword>
<reference evidence="2 3" key="1">
    <citation type="submission" date="2020-04" db="EMBL/GenBank/DDBJ databases">
        <title>MicrobeNet Type strains.</title>
        <authorList>
            <person name="Nicholson A.C."/>
        </authorList>
    </citation>
    <scope>NUCLEOTIDE SEQUENCE [LARGE SCALE GENOMIC DNA]</scope>
    <source>
        <strain evidence="2 3">JCM 3332</strain>
    </source>
</reference>
<evidence type="ECO:0000313" key="3">
    <source>
        <dbReference type="Proteomes" id="UP000570678"/>
    </source>
</evidence>
<feature type="transmembrane region" description="Helical" evidence="1">
    <location>
        <begin position="73"/>
        <end position="89"/>
    </location>
</feature>
<feature type="transmembrane region" description="Helical" evidence="1">
    <location>
        <begin position="48"/>
        <end position="67"/>
    </location>
</feature>
<name>A0A846YFE6_9NOCA</name>
<dbReference type="Pfam" id="PF20064">
    <property type="entry name" value="DUF6463"/>
    <property type="match status" value="1"/>
</dbReference>
<sequence>MGSVHTVMGIVIWATQDQDPEPSFWFTAFGVLAVGLGIAVIEVERARGFVTAPILAALAVLAAFGLISMPVSGFVSLLLPLAFGVIGWSKRRTVARAAT</sequence>
<evidence type="ECO:0000313" key="2">
    <source>
        <dbReference type="EMBL" id="NKY57637.1"/>
    </source>
</evidence>
<dbReference type="RefSeq" id="WP_062975576.1">
    <property type="nucleotide sequence ID" value="NZ_JAAXOT010000007.1"/>
</dbReference>
<gene>
    <name evidence="2" type="ORF">HGA15_16045</name>
</gene>
<dbReference type="Proteomes" id="UP000570678">
    <property type="component" value="Unassembled WGS sequence"/>
</dbReference>
<accession>A0A846YFE6</accession>
<dbReference type="EMBL" id="JAAXOT010000007">
    <property type="protein sequence ID" value="NKY57637.1"/>
    <property type="molecule type" value="Genomic_DNA"/>
</dbReference>
<keyword evidence="1" id="KW-0472">Membrane</keyword>
<protein>
    <submittedName>
        <fullName evidence="2">Uncharacterized protein</fullName>
    </submittedName>
</protein>
<keyword evidence="3" id="KW-1185">Reference proteome</keyword>
<feature type="transmembrane region" description="Helical" evidence="1">
    <location>
        <begin position="23"/>
        <end position="41"/>
    </location>
</feature>
<proteinExistence type="predicted"/>